<reference evidence="2" key="1">
    <citation type="submission" date="2020-01" db="EMBL/GenBank/DDBJ databases">
        <title>Draft genome sequence of the Termite Coptotermes fromosanus.</title>
        <authorList>
            <person name="Itakura S."/>
            <person name="Yosikawa Y."/>
            <person name="Umezawa K."/>
        </authorList>
    </citation>
    <scope>NUCLEOTIDE SEQUENCE [LARGE SCALE GENOMIC DNA]</scope>
</reference>
<accession>A0A6L2PBZ8</accession>
<dbReference type="AlphaFoldDB" id="A0A6L2PBZ8"/>
<sequence length="315" mass="36825">MERTSHAETWKNEIMEEIGEVKVDVVAVQETRWQGQGIIDKDFSLFYSGPKERTGRYGTGFIINAKMRKSFPSFEPLSDRLCKLRLRGKFRNMTLMSAHAPTEESPDITKDDFYDQLSQESTVAGKYTLRKVTGENGKRLGQLAARNHMIIKSTSFEHKVIHKGTWMCPGTDVVNQIYHVIINKRHASSIMDVLSCRGPNCNSDRFLVKVTLRERLSNALKNQGRRRRRWNTDKLKHKEDLNLYQQKTNEKLEHIDEIQDVQTEWNKIKNVTVEVATESLDEKKGKRNEEWFDEECRMAIQEKNNMRIVMLQRMT</sequence>
<dbReference type="Gene3D" id="3.60.10.10">
    <property type="entry name" value="Endonuclease/exonuclease/phosphatase"/>
    <property type="match status" value="1"/>
</dbReference>
<proteinExistence type="predicted"/>
<organism evidence="1 2">
    <name type="scientific">Coptotermes formosanus</name>
    <name type="common">Formosan subterranean termite</name>
    <dbReference type="NCBI Taxonomy" id="36987"/>
    <lineage>
        <taxon>Eukaryota</taxon>
        <taxon>Metazoa</taxon>
        <taxon>Ecdysozoa</taxon>
        <taxon>Arthropoda</taxon>
        <taxon>Hexapoda</taxon>
        <taxon>Insecta</taxon>
        <taxon>Pterygota</taxon>
        <taxon>Neoptera</taxon>
        <taxon>Polyneoptera</taxon>
        <taxon>Dictyoptera</taxon>
        <taxon>Blattodea</taxon>
        <taxon>Blattoidea</taxon>
        <taxon>Termitoidae</taxon>
        <taxon>Rhinotermitidae</taxon>
        <taxon>Coptotermes</taxon>
    </lineage>
</organism>
<dbReference type="SUPFAM" id="SSF56219">
    <property type="entry name" value="DNase I-like"/>
    <property type="match status" value="1"/>
</dbReference>
<dbReference type="Proteomes" id="UP000502823">
    <property type="component" value="Unassembled WGS sequence"/>
</dbReference>
<dbReference type="InParanoid" id="A0A6L2PBZ8"/>
<dbReference type="EMBL" id="BLKM01010425">
    <property type="protein sequence ID" value="GFG30059.1"/>
    <property type="molecule type" value="Genomic_DNA"/>
</dbReference>
<keyword evidence="2" id="KW-1185">Reference proteome</keyword>
<evidence type="ECO:0000313" key="2">
    <source>
        <dbReference type="Proteomes" id="UP000502823"/>
    </source>
</evidence>
<dbReference type="OrthoDB" id="5828726at2759"/>
<evidence type="ECO:0008006" key="3">
    <source>
        <dbReference type="Google" id="ProtNLM"/>
    </source>
</evidence>
<gene>
    <name evidence="1" type="ORF">Cfor_06134</name>
</gene>
<comment type="caution">
    <text evidence="1">The sequence shown here is derived from an EMBL/GenBank/DDBJ whole genome shotgun (WGS) entry which is preliminary data.</text>
</comment>
<dbReference type="InterPro" id="IPR036691">
    <property type="entry name" value="Endo/exonu/phosph_ase_sf"/>
</dbReference>
<protein>
    <recommendedName>
        <fullName evidence="3">Endonuclease/exonuclease/phosphatase domain-containing protein</fullName>
    </recommendedName>
</protein>
<evidence type="ECO:0000313" key="1">
    <source>
        <dbReference type="EMBL" id="GFG30059.1"/>
    </source>
</evidence>
<name>A0A6L2PBZ8_COPFO</name>